<evidence type="ECO:0000313" key="11">
    <source>
        <dbReference type="Proteomes" id="UP000242329"/>
    </source>
</evidence>
<keyword evidence="3 8" id="KW-0813">Transport</keyword>
<feature type="transmembrane region" description="Helical" evidence="9">
    <location>
        <begin position="328"/>
        <end position="347"/>
    </location>
</feature>
<dbReference type="PIRSF" id="PIRSF005353">
    <property type="entry name" value="PbuG"/>
    <property type="match status" value="1"/>
</dbReference>
<accession>A0A1M5MZ50</accession>
<gene>
    <name evidence="10" type="ORF">SAMN02745221_01047</name>
</gene>
<feature type="transmembrane region" description="Helical" evidence="9">
    <location>
        <begin position="385"/>
        <end position="411"/>
    </location>
</feature>
<evidence type="ECO:0000256" key="3">
    <source>
        <dbReference type="ARBA" id="ARBA00022448"/>
    </source>
</evidence>
<dbReference type="GO" id="GO:0005886">
    <property type="term" value="C:plasma membrane"/>
    <property type="evidence" value="ECO:0007669"/>
    <property type="project" value="UniProtKB-SubCell"/>
</dbReference>
<feature type="transmembrane region" description="Helical" evidence="9">
    <location>
        <begin position="56"/>
        <end position="78"/>
    </location>
</feature>
<evidence type="ECO:0000256" key="1">
    <source>
        <dbReference type="ARBA" id="ARBA00004651"/>
    </source>
</evidence>
<proteinExistence type="inferred from homology"/>
<organism evidence="10 11">
    <name type="scientific">Thermosyntropha lipolytica DSM 11003</name>
    <dbReference type="NCBI Taxonomy" id="1123382"/>
    <lineage>
        <taxon>Bacteria</taxon>
        <taxon>Bacillati</taxon>
        <taxon>Bacillota</taxon>
        <taxon>Clostridia</taxon>
        <taxon>Eubacteriales</taxon>
        <taxon>Syntrophomonadaceae</taxon>
        <taxon>Thermosyntropha</taxon>
    </lineage>
</organism>
<dbReference type="PANTHER" id="PTHR43337">
    <property type="entry name" value="XANTHINE/URACIL PERMEASE C887.17-RELATED"/>
    <property type="match status" value="1"/>
</dbReference>
<keyword evidence="5 8" id="KW-0812">Transmembrane</keyword>
<evidence type="ECO:0000256" key="7">
    <source>
        <dbReference type="ARBA" id="ARBA00023136"/>
    </source>
</evidence>
<dbReference type="InterPro" id="IPR006043">
    <property type="entry name" value="NCS2"/>
</dbReference>
<keyword evidence="6 8" id="KW-1133">Transmembrane helix</keyword>
<feature type="transmembrane region" description="Helical" evidence="9">
    <location>
        <begin position="24"/>
        <end position="44"/>
    </location>
</feature>
<name>A0A1M5MZ50_9FIRM</name>
<sequence>MGNAHALDKFFKISERGSSVKTEILAGITTFVTLGYIIFVNPAILADAGIPKEAAIAATIVATVIATLLMAFLANYPIAVAPGMGLNAFFTYTVVLGFGLHWTVALGAVFFSGVLFFILTVTKVRAWIIDAVPPSLRAAIPVGIGLFIAFIGLKSAGIVVSNEATSVGLGDLGSPEALLAIFGIIVSVVLMSLRVKGALIIGILATTVAGMIVGAVPAPKGISDIMSFKLPSLAPTFGQLDLKGALQFGLFNIIFTFTIVELFDNMGTLMGLLRKAGLMGDEGQPPELGKAFISDSIGTMTSAVVGTCTVTSYIESAAGIAEGGKTGLTAVTVAVLFILALIFAPLVGLVPGFATAPALIIVGALMLSEIVHVNFEDFTDAFPAFLMVIGMPLTYSIATGLGLGFIAYAAVKILTGRYKELHWMMYIIAILFVINFAMRLH</sequence>
<comment type="similarity">
    <text evidence="2 8">Belongs to the nucleobase:cation symporter-2 (NCS2) (TC 2.A.40) family. Azg-like subfamily.</text>
</comment>
<feature type="transmembrane region" description="Helical" evidence="9">
    <location>
        <begin position="353"/>
        <end position="373"/>
    </location>
</feature>
<dbReference type="PANTHER" id="PTHR43337:SF1">
    <property type="entry name" value="XANTHINE_URACIL PERMEASE C887.17-RELATED"/>
    <property type="match status" value="1"/>
</dbReference>
<dbReference type="Proteomes" id="UP000242329">
    <property type="component" value="Unassembled WGS sequence"/>
</dbReference>
<dbReference type="OrthoDB" id="9808458at2"/>
<protein>
    <submittedName>
        <fullName evidence="10">Putative MFS transporter, AGZA family, xanthine/uracil permease</fullName>
    </submittedName>
</protein>
<comment type="subcellular location">
    <subcellularLocation>
        <location evidence="1 8">Cell membrane</location>
        <topology evidence="1 8">Multi-pass membrane protein</topology>
    </subcellularLocation>
</comment>
<dbReference type="RefSeq" id="WP_073091054.1">
    <property type="nucleotide sequence ID" value="NZ_FQWY01000014.1"/>
</dbReference>
<keyword evidence="11" id="KW-1185">Reference proteome</keyword>
<feature type="transmembrane region" description="Helical" evidence="9">
    <location>
        <begin position="198"/>
        <end position="218"/>
    </location>
</feature>
<evidence type="ECO:0000256" key="6">
    <source>
        <dbReference type="ARBA" id="ARBA00022989"/>
    </source>
</evidence>
<feature type="transmembrane region" description="Helical" evidence="9">
    <location>
        <begin position="423"/>
        <end position="440"/>
    </location>
</feature>
<evidence type="ECO:0000313" key="10">
    <source>
        <dbReference type="EMBL" id="SHG82495.1"/>
    </source>
</evidence>
<feature type="transmembrane region" description="Helical" evidence="9">
    <location>
        <begin position="172"/>
        <end position="191"/>
    </location>
</feature>
<dbReference type="Pfam" id="PF00860">
    <property type="entry name" value="Xan_ur_permease"/>
    <property type="match status" value="1"/>
</dbReference>
<feature type="transmembrane region" description="Helical" evidence="9">
    <location>
        <begin position="90"/>
        <end position="118"/>
    </location>
</feature>
<dbReference type="InterPro" id="IPR045018">
    <property type="entry name" value="Azg-like"/>
</dbReference>
<feature type="transmembrane region" description="Helical" evidence="9">
    <location>
        <begin position="245"/>
        <end position="263"/>
    </location>
</feature>
<evidence type="ECO:0000256" key="4">
    <source>
        <dbReference type="ARBA" id="ARBA00022475"/>
    </source>
</evidence>
<evidence type="ECO:0000256" key="5">
    <source>
        <dbReference type="ARBA" id="ARBA00022692"/>
    </source>
</evidence>
<evidence type="ECO:0000256" key="8">
    <source>
        <dbReference type="PIRNR" id="PIRNR005353"/>
    </source>
</evidence>
<dbReference type="InterPro" id="IPR026033">
    <property type="entry name" value="Azg-like_bact_archaea"/>
</dbReference>
<feature type="transmembrane region" description="Helical" evidence="9">
    <location>
        <begin position="138"/>
        <end position="160"/>
    </location>
</feature>
<keyword evidence="4 8" id="KW-1003">Cell membrane</keyword>
<reference evidence="11" key="1">
    <citation type="submission" date="2016-11" db="EMBL/GenBank/DDBJ databases">
        <authorList>
            <person name="Varghese N."/>
            <person name="Submissions S."/>
        </authorList>
    </citation>
    <scope>NUCLEOTIDE SEQUENCE [LARGE SCALE GENOMIC DNA]</scope>
    <source>
        <strain evidence="11">DSM 11003</strain>
    </source>
</reference>
<dbReference type="STRING" id="1123382.SAMN02745221_01047"/>
<evidence type="ECO:0000256" key="9">
    <source>
        <dbReference type="SAM" id="Phobius"/>
    </source>
</evidence>
<keyword evidence="7 8" id="KW-0472">Membrane</keyword>
<dbReference type="AlphaFoldDB" id="A0A1M5MZ50"/>
<dbReference type="EMBL" id="FQWY01000014">
    <property type="protein sequence ID" value="SHG82495.1"/>
    <property type="molecule type" value="Genomic_DNA"/>
</dbReference>
<dbReference type="GO" id="GO:0005345">
    <property type="term" value="F:purine nucleobase transmembrane transporter activity"/>
    <property type="evidence" value="ECO:0007669"/>
    <property type="project" value="TreeGrafter"/>
</dbReference>
<evidence type="ECO:0000256" key="2">
    <source>
        <dbReference type="ARBA" id="ARBA00005697"/>
    </source>
</evidence>